<name>A0A4R3QMJ2_9HYPH</name>
<evidence type="ECO:0000256" key="7">
    <source>
        <dbReference type="ARBA" id="ARBA00023027"/>
    </source>
</evidence>
<dbReference type="AlphaFoldDB" id="A0A4R3QMJ2"/>
<evidence type="ECO:0000256" key="6">
    <source>
        <dbReference type="ARBA" id="ARBA00023002"/>
    </source>
</evidence>
<dbReference type="PANTHER" id="PTHR43706">
    <property type="entry name" value="NADH DEHYDROGENASE"/>
    <property type="match status" value="1"/>
</dbReference>
<dbReference type="Proteomes" id="UP000295547">
    <property type="component" value="Unassembled WGS sequence"/>
</dbReference>
<dbReference type="InterPro" id="IPR045024">
    <property type="entry name" value="NDH-2"/>
</dbReference>
<organism evidence="11 12">
    <name type="scientific">Rhizobium azibense</name>
    <dbReference type="NCBI Taxonomy" id="1136135"/>
    <lineage>
        <taxon>Bacteria</taxon>
        <taxon>Pseudomonadati</taxon>
        <taxon>Pseudomonadota</taxon>
        <taxon>Alphaproteobacteria</taxon>
        <taxon>Hyphomicrobiales</taxon>
        <taxon>Rhizobiaceae</taxon>
        <taxon>Rhizobium/Agrobacterium group</taxon>
        <taxon>Rhizobium</taxon>
    </lineage>
</organism>
<evidence type="ECO:0000256" key="8">
    <source>
        <dbReference type="ARBA" id="ARBA00047599"/>
    </source>
</evidence>
<evidence type="ECO:0000313" key="12">
    <source>
        <dbReference type="Proteomes" id="UP000295547"/>
    </source>
</evidence>
<proteinExistence type="inferred from homology"/>
<dbReference type="SUPFAM" id="SSF51905">
    <property type="entry name" value="FAD/NAD(P)-binding domain"/>
    <property type="match status" value="1"/>
</dbReference>
<dbReference type="InterPro" id="IPR023753">
    <property type="entry name" value="FAD/NAD-binding_dom"/>
</dbReference>
<sequence length="438" mass="47814">MRIEAESAITGGAPNMIRPFAGNGRPRVVILGAGFGGLAAAMGLKGADVHITVIDRRNYHLFQPLLYQVATAGLSPAQVAMPIRRILSRQRNVTVLMQRVERIDKAMQLVETADRAIPYDYLIVATGARHAYFGHEEWAESAPGLKTIGDATEIRARILSAFERAEVTQDEKRREVLLTFVVIGGGPTGVEMAGAIAELARKVVVRDFRHIDAASARVVLVEAGNRILPAMPACLSAMAQRQLEGLGVEVLSTNAVTHCDAEGVMLADGRQIRSSCVLWAAGIMASKAAKWLGAEADRAGRAMVDERLNIPSHDNIFVIGDTAAVKNEDGCPVPSIAPAAKQMGKHVARAIRALMAGDPVEPFRYRHRGNLATIGRKAAVADFGRFRLSGYSAWLVWNLAHLWFLVGFRNRLLVFIDWGLAYLSYERSARLITDRHER</sequence>
<evidence type="ECO:0000259" key="9">
    <source>
        <dbReference type="Pfam" id="PF07992"/>
    </source>
</evidence>
<dbReference type="EC" id="1.6.5.9" evidence="2"/>
<evidence type="ECO:0000256" key="5">
    <source>
        <dbReference type="ARBA" id="ARBA00022946"/>
    </source>
</evidence>
<keyword evidence="6" id="KW-0560">Oxidoreductase</keyword>
<comment type="similarity">
    <text evidence="1">Belongs to the NADH dehydrogenase family.</text>
</comment>
<keyword evidence="3" id="KW-0285">Flavoprotein</keyword>
<dbReference type="PRINTS" id="PR00411">
    <property type="entry name" value="PNDRDTASEI"/>
</dbReference>
<dbReference type="Gene3D" id="3.50.50.100">
    <property type="match status" value="1"/>
</dbReference>
<reference evidence="11 12" key="1">
    <citation type="submission" date="2019-03" db="EMBL/GenBank/DDBJ databases">
        <title>Genomic Encyclopedia of Type Strains, Phase IV (KMG-V): Genome sequencing to study the core and pangenomes of soil and plant-associated prokaryotes.</title>
        <authorList>
            <person name="Whitman W."/>
        </authorList>
    </citation>
    <scope>NUCLEOTIDE SEQUENCE [LARGE SCALE GENOMIC DNA]</scope>
    <source>
        <strain evidence="11 12">Gr42</strain>
    </source>
</reference>
<dbReference type="PANTHER" id="PTHR43706:SF47">
    <property type="entry name" value="EXTERNAL NADH-UBIQUINONE OXIDOREDUCTASE 1, MITOCHONDRIAL-RELATED"/>
    <property type="match status" value="1"/>
</dbReference>
<dbReference type="EMBL" id="SMBJ01000011">
    <property type="protein sequence ID" value="TCU21202.1"/>
    <property type="molecule type" value="Genomic_DNA"/>
</dbReference>
<dbReference type="InterPro" id="IPR054585">
    <property type="entry name" value="NDH2-like_C"/>
</dbReference>
<keyword evidence="7" id="KW-0520">NAD</keyword>
<gene>
    <name evidence="11" type="ORF">EV130_11159</name>
</gene>
<dbReference type="GO" id="GO:0050136">
    <property type="term" value="F:NADH dehydrogenase (quinone) (non-electrogenic) activity"/>
    <property type="evidence" value="ECO:0007669"/>
    <property type="project" value="UniProtKB-EC"/>
</dbReference>
<dbReference type="RefSeq" id="WP_132661941.1">
    <property type="nucleotide sequence ID" value="NZ_SMBJ01000011.1"/>
</dbReference>
<comment type="catalytic activity">
    <reaction evidence="8">
        <text>a quinone + NADH + H(+) = a quinol + NAD(+)</text>
        <dbReference type="Rhea" id="RHEA:46160"/>
        <dbReference type="ChEBI" id="CHEBI:15378"/>
        <dbReference type="ChEBI" id="CHEBI:24646"/>
        <dbReference type="ChEBI" id="CHEBI:57540"/>
        <dbReference type="ChEBI" id="CHEBI:57945"/>
        <dbReference type="ChEBI" id="CHEBI:132124"/>
        <dbReference type="EC" id="1.6.5.9"/>
    </reaction>
</comment>
<keyword evidence="5" id="KW-0809">Transit peptide</keyword>
<evidence type="ECO:0000259" key="10">
    <source>
        <dbReference type="Pfam" id="PF22366"/>
    </source>
</evidence>
<dbReference type="Pfam" id="PF07992">
    <property type="entry name" value="Pyr_redox_2"/>
    <property type="match status" value="1"/>
</dbReference>
<evidence type="ECO:0000256" key="1">
    <source>
        <dbReference type="ARBA" id="ARBA00005272"/>
    </source>
</evidence>
<dbReference type="InterPro" id="IPR036188">
    <property type="entry name" value="FAD/NAD-bd_sf"/>
</dbReference>
<evidence type="ECO:0000256" key="2">
    <source>
        <dbReference type="ARBA" id="ARBA00012637"/>
    </source>
</evidence>
<dbReference type="PRINTS" id="PR00368">
    <property type="entry name" value="FADPNR"/>
</dbReference>
<comment type="caution">
    <text evidence="11">The sequence shown here is derived from an EMBL/GenBank/DDBJ whole genome shotgun (WGS) entry which is preliminary data.</text>
</comment>
<keyword evidence="4" id="KW-0274">FAD</keyword>
<accession>A0A4R3QMJ2</accession>
<feature type="domain" description="External alternative NADH-ubiquinone oxidoreductase-like C-terminal" evidence="10">
    <location>
        <begin position="367"/>
        <end position="419"/>
    </location>
</feature>
<feature type="domain" description="FAD/NAD(P)-binding" evidence="9">
    <location>
        <begin position="27"/>
        <end position="344"/>
    </location>
</feature>
<dbReference type="OrthoDB" id="9781621at2"/>
<dbReference type="Pfam" id="PF22366">
    <property type="entry name" value="NDH2_C"/>
    <property type="match status" value="1"/>
</dbReference>
<keyword evidence="12" id="KW-1185">Reference proteome</keyword>
<evidence type="ECO:0000313" key="11">
    <source>
        <dbReference type="EMBL" id="TCU21202.1"/>
    </source>
</evidence>
<evidence type="ECO:0000256" key="4">
    <source>
        <dbReference type="ARBA" id="ARBA00022827"/>
    </source>
</evidence>
<evidence type="ECO:0000256" key="3">
    <source>
        <dbReference type="ARBA" id="ARBA00022630"/>
    </source>
</evidence>
<protein>
    <recommendedName>
        <fullName evidence="2">NADH:ubiquinone reductase (non-electrogenic)</fullName>
        <ecNumber evidence="2">1.6.5.9</ecNumber>
    </recommendedName>
</protein>